<accession>A0ACB9IF43</accession>
<gene>
    <name evidence="1" type="ORF">L1987_22791</name>
</gene>
<organism evidence="1 2">
    <name type="scientific">Smallanthus sonchifolius</name>
    <dbReference type="NCBI Taxonomy" id="185202"/>
    <lineage>
        <taxon>Eukaryota</taxon>
        <taxon>Viridiplantae</taxon>
        <taxon>Streptophyta</taxon>
        <taxon>Embryophyta</taxon>
        <taxon>Tracheophyta</taxon>
        <taxon>Spermatophyta</taxon>
        <taxon>Magnoliopsida</taxon>
        <taxon>eudicotyledons</taxon>
        <taxon>Gunneridae</taxon>
        <taxon>Pentapetalae</taxon>
        <taxon>asterids</taxon>
        <taxon>campanulids</taxon>
        <taxon>Asterales</taxon>
        <taxon>Asteraceae</taxon>
        <taxon>Asteroideae</taxon>
        <taxon>Heliantheae alliance</taxon>
        <taxon>Millerieae</taxon>
        <taxon>Smallanthus</taxon>
    </lineage>
</organism>
<dbReference type="EMBL" id="CM042025">
    <property type="protein sequence ID" value="KAI3806873.1"/>
    <property type="molecule type" value="Genomic_DNA"/>
</dbReference>
<evidence type="ECO:0000313" key="1">
    <source>
        <dbReference type="EMBL" id="KAI3806873.1"/>
    </source>
</evidence>
<evidence type="ECO:0000313" key="2">
    <source>
        <dbReference type="Proteomes" id="UP001056120"/>
    </source>
</evidence>
<reference evidence="2" key="1">
    <citation type="journal article" date="2022" name="Mol. Ecol. Resour.">
        <title>The genomes of chicory, endive, great burdock and yacon provide insights into Asteraceae palaeo-polyploidization history and plant inulin production.</title>
        <authorList>
            <person name="Fan W."/>
            <person name="Wang S."/>
            <person name="Wang H."/>
            <person name="Wang A."/>
            <person name="Jiang F."/>
            <person name="Liu H."/>
            <person name="Zhao H."/>
            <person name="Xu D."/>
            <person name="Zhang Y."/>
        </authorList>
    </citation>
    <scope>NUCLEOTIDE SEQUENCE [LARGE SCALE GENOMIC DNA]</scope>
    <source>
        <strain evidence="2">cv. Yunnan</strain>
    </source>
</reference>
<proteinExistence type="predicted"/>
<sequence>MEATVSWCNSGCRSRIRRQYKIDNHVFITVSINMGLTSPIWSIFRRKMKKQKKNITQFSYDPCEYAQNFDEGLMVNDYDDLSRSFSARFAVPSTVFHKELIV</sequence>
<reference evidence="1 2" key="2">
    <citation type="journal article" date="2022" name="Mol. Ecol. Resour.">
        <title>The genomes of chicory, endive, great burdock and yacon provide insights into Asteraceae paleo-polyploidization history and plant inulin production.</title>
        <authorList>
            <person name="Fan W."/>
            <person name="Wang S."/>
            <person name="Wang H."/>
            <person name="Wang A."/>
            <person name="Jiang F."/>
            <person name="Liu H."/>
            <person name="Zhao H."/>
            <person name="Xu D."/>
            <person name="Zhang Y."/>
        </authorList>
    </citation>
    <scope>NUCLEOTIDE SEQUENCE [LARGE SCALE GENOMIC DNA]</scope>
    <source>
        <strain evidence="2">cv. Yunnan</strain>
        <tissue evidence="1">Leaves</tissue>
    </source>
</reference>
<keyword evidence="2" id="KW-1185">Reference proteome</keyword>
<protein>
    <submittedName>
        <fullName evidence="1">Uncharacterized protein</fullName>
    </submittedName>
</protein>
<dbReference type="Proteomes" id="UP001056120">
    <property type="component" value="Linkage Group LG08"/>
</dbReference>
<comment type="caution">
    <text evidence="1">The sequence shown here is derived from an EMBL/GenBank/DDBJ whole genome shotgun (WGS) entry which is preliminary data.</text>
</comment>
<name>A0ACB9IF43_9ASTR</name>